<dbReference type="RefSeq" id="WP_188927206.1">
    <property type="nucleotide sequence ID" value="NZ_BMQI01000094.1"/>
</dbReference>
<dbReference type="PROSITE" id="PS50297">
    <property type="entry name" value="ANK_REP_REGION"/>
    <property type="match status" value="2"/>
</dbReference>
<dbReference type="Pfam" id="PF12796">
    <property type="entry name" value="Ank_2"/>
    <property type="match status" value="1"/>
</dbReference>
<sequence>MLRCLLTLCLIVFSCHSLSSEKTPFVKVTSAWNKPSLITDNDPACQSLLEDAQSKFYSEIEWGAAYGVRGHGYANTGEILDWTILGGYSLTSLHAYGKEFYLYDYLHNGCSGACERQQSLVSTSSFTELTAKQIAALAKNAPPAMSYGYTYAQSDTNIPYMFVLGHYDADIGQLFVYRLSPSATWTPACEINLTATEVPFNKEHSYFSAMKSFDDLYQSTLALSQGSGGSCGRMNTRWRWGNAIKHQLSLTLTRPWAMGGEGRESKNSHGNYSKMITDLERWSLTGVAEQKAFNGYKHQLGLSIKSLSQFYQQANHWHKQQSDEMAQLALTSAISAGFGFYMYNPEFSAGELNLRNAIISKQSLDTIKKIEFIASDIDSIAKTYYSQEAQESILNLAIDQPEVLEYLLQQGVSPNHSNAFGKTPLMYTAQYNLLESAKLLIQYGANTVANTTIPDDTCYYALNTFKMTALHYAARYASPDFIKLLIDNGAATYMKAESRSPMTEETPLDWFYRYTDKASAEINSHIPQESKLTVQQWLTPPSSQQLDKVEKDQIKSAIAAYQQGKVQDAYEYLIKALSINPKNEKALSDMSLIALKNNQFGHSLSASNWLIDHSENSKTVANAWFNQGLVCEQHQVKMLNTDIRHNILYDGQYYCAEPAIYSYINAWMLTKSTARKNKIISQFDDGLMQTCSVVLADNNHFRFYFQNRTILILRAKNNNTSPDVLFQNITFNYNRIDNKSLDKNTSIETINTYDLDDYVIEEVNSPFGFFNAKYNGQLQCQTVSAV</sequence>
<comment type="caution">
    <text evidence="5">The sequence shown here is derived from an EMBL/GenBank/DDBJ whole genome shotgun (WGS) entry which is preliminary data.</text>
</comment>
<evidence type="ECO:0000256" key="4">
    <source>
        <dbReference type="SAM" id="SignalP"/>
    </source>
</evidence>
<evidence type="ECO:0000313" key="6">
    <source>
        <dbReference type="Proteomes" id="UP001139408"/>
    </source>
</evidence>
<feature type="signal peptide" evidence="4">
    <location>
        <begin position="1"/>
        <end position="19"/>
    </location>
</feature>
<keyword evidence="2 3" id="KW-0040">ANK repeat</keyword>
<evidence type="ECO:0000256" key="3">
    <source>
        <dbReference type="PROSITE-ProRule" id="PRU00023"/>
    </source>
</evidence>
<dbReference type="InterPro" id="IPR011990">
    <property type="entry name" value="TPR-like_helical_dom_sf"/>
</dbReference>
<keyword evidence="4" id="KW-0732">Signal</keyword>
<dbReference type="Gene3D" id="1.25.40.10">
    <property type="entry name" value="Tetratricopeptide repeat domain"/>
    <property type="match status" value="1"/>
</dbReference>
<dbReference type="PANTHER" id="PTHR24126:SF14">
    <property type="entry name" value="ANK_REP_REGION DOMAIN-CONTAINING PROTEIN"/>
    <property type="match status" value="1"/>
</dbReference>
<organism evidence="5 6">
    <name type="scientific">Shewanella algicola</name>
    <dbReference type="NCBI Taxonomy" id="640633"/>
    <lineage>
        <taxon>Bacteria</taxon>
        <taxon>Pseudomonadati</taxon>
        <taxon>Pseudomonadota</taxon>
        <taxon>Gammaproteobacteria</taxon>
        <taxon>Alteromonadales</taxon>
        <taxon>Shewanellaceae</taxon>
        <taxon>Shewanella</taxon>
    </lineage>
</organism>
<feature type="repeat" description="ANK" evidence="3">
    <location>
        <begin position="465"/>
        <end position="497"/>
    </location>
</feature>
<dbReference type="Gene3D" id="1.25.40.20">
    <property type="entry name" value="Ankyrin repeat-containing domain"/>
    <property type="match status" value="2"/>
</dbReference>
<feature type="chain" id="PRO_5040936528" evidence="4">
    <location>
        <begin position="20"/>
        <end position="786"/>
    </location>
</feature>
<evidence type="ECO:0000256" key="1">
    <source>
        <dbReference type="ARBA" id="ARBA00022737"/>
    </source>
</evidence>
<keyword evidence="6" id="KW-1185">Reference proteome</keyword>
<dbReference type="PROSITE" id="PS51257">
    <property type="entry name" value="PROKAR_LIPOPROTEIN"/>
    <property type="match status" value="1"/>
</dbReference>
<gene>
    <name evidence="5" type="ORF">L2749_21340</name>
</gene>
<accession>A0A9X1ZCC5</accession>
<feature type="repeat" description="ANK" evidence="3">
    <location>
        <begin position="420"/>
        <end position="452"/>
    </location>
</feature>
<evidence type="ECO:0000256" key="2">
    <source>
        <dbReference type="ARBA" id="ARBA00023043"/>
    </source>
</evidence>
<keyword evidence="1" id="KW-0677">Repeat</keyword>
<dbReference type="InterPro" id="IPR002110">
    <property type="entry name" value="Ankyrin_rpt"/>
</dbReference>
<dbReference type="Proteomes" id="UP001139408">
    <property type="component" value="Unassembled WGS sequence"/>
</dbReference>
<dbReference type="AlphaFoldDB" id="A0A9X1ZCC5"/>
<dbReference type="SUPFAM" id="SSF48452">
    <property type="entry name" value="TPR-like"/>
    <property type="match status" value="1"/>
</dbReference>
<reference evidence="5" key="1">
    <citation type="submission" date="2022-01" db="EMBL/GenBank/DDBJ databases">
        <title>Whole genome-based taxonomy of the Shewanellaceae.</title>
        <authorList>
            <person name="Martin-Rodriguez A.J."/>
        </authorList>
    </citation>
    <scope>NUCLEOTIDE SEQUENCE</scope>
    <source>
        <strain evidence="5">DSM 23803</strain>
    </source>
</reference>
<name>A0A9X1ZCC5_9GAMM</name>
<dbReference type="PANTHER" id="PTHR24126">
    <property type="entry name" value="ANKYRIN REPEAT, PH AND SEC7 DOMAIN CONTAINING PROTEIN SECG-RELATED"/>
    <property type="match status" value="1"/>
</dbReference>
<dbReference type="EMBL" id="JAKILJ010000086">
    <property type="protein sequence ID" value="MCL1107747.1"/>
    <property type="molecule type" value="Genomic_DNA"/>
</dbReference>
<evidence type="ECO:0000313" key="5">
    <source>
        <dbReference type="EMBL" id="MCL1107747.1"/>
    </source>
</evidence>
<protein>
    <submittedName>
        <fullName evidence="5">Ankyrin repeat domain-containing protein</fullName>
    </submittedName>
</protein>
<dbReference type="SMART" id="SM00248">
    <property type="entry name" value="ANK"/>
    <property type="match status" value="3"/>
</dbReference>
<dbReference type="InterPro" id="IPR036770">
    <property type="entry name" value="Ankyrin_rpt-contain_sf"/>
</dbReference>
<dbReference type="PROSITE" id="PS50088">
    <property type="entry name" value="ANK_REPEAT"/>
    <property type="match status" value="2"/>
</dbReference>
<proteinExistence type="predicted"/>
<dbReference type="SUPFAM" id="SSF48403">
    <property type="entry name" value="Ankyrin repeat"/>
    <property type="match status" value="1"/>
</dbReference>